<dbReference type="InterPro" id="IPR000073">
    <property type="entry name" value="AB_hydrolase_1"/>
</dbReference>
<keyword evidence="3 5" id="KW-0378">Hydrolase</keyword>
<dbReference type="EMBL" id="CP071091">
    <property type="protein sequence ID" value="QSQ12598.1"/>
    <property type="molecule type" value="Genomic_DNA"/>
</dbReference>
<evidence type="ECO:0000256" key="1">
    <source>
        <dbReference type="ARBA" id="ARBA00010088"/>
    </source>
</evidence>
<dbReference type="InterPro" id="IPR051601">
    <property type="entry name" value="Serine_prot/Carboxylest_S33"/>
</dbReference>
<dbReference type="Pfam" id="PF00561">
    <property type="entry name" value="Abhydrolase_1"/>
    <property type="match status" value="1"/>
</dbReference>
<protein>
    <submittedName>
        <fullName evidence="5">Alpha/beta fold hydrolase</fullName>
    </submittedName>
</protein>
<reference evidence="5 6" key="1">
    <citation type="submission" date="2021-02" db="EMBL/GenBank/DDBJ databases">
        <title>De Novo genome assembly of isolated myxobacteria.</title>
        <authorList>
            <person name="Stevens D.C."/>
        </authorList>
    </citation>
    <scope>NUCLEOTIDE SEQUENCE [LARGE SCALE GENOMIC DNA]</scope>
    <source>
        <strain evidence="5 6">SCHIC003</strain>
    </source>
</reference>
<dbReference type="GO" id="GO:0016787">
    <property type="term" value="F:hydrolase activity"/>
    <property type="evidence" value="ECO:0007669"/>
    <property type="project" value="UniProtKB-KW"/>
</dbReference>
<sequence>MFGLVAVVLASCSQGSSGAQKRTLELKPCRLEGLATPALCGTHEVFEDRAAGTGRKLALRVAVVPALAAQPQPDPLVFLVGGPGQAATQAGMMLGGVERIRRQRDIVLVDMRGTGEASPLKCEFAGEEAGLSAHFDDTATMARLRECRKHWDADVRQYTTPIAMADLDDVRAALGYEKVNLWGVSYGTRAALVYMRQFPQRVRTAILDGVAPMGLALPLYMPRDAQRAVDMLLSHCEQDATCEKNFPALRARTEALLAKLAEAPARVKVAHPRTGVLEDIVVSRQALLGGVFQQLYIAESSSLVPLMLDRVTRGDWAPFVALSLGMGNLEKSLNRGLQFAVVCAEDAPFFDQAAVERESKGTWFGSTMGLETLALCAEWPRATLPPDFREPVVSDVPTLLLSGELDPVTPPSWGEEAMRTLKNSLHVVSPGVGHNTQGVACVRSLMAEVVAQGSVANLKTSCGGKVSRPPLFTTFAGSVP</sequence>
<evidence type="ECO:0000313" key="5">
    <source>
        <dbReference type="EMBL" id="QSQ12598.1"/>
    </source>
</evidence>
<dbReference type="PRINTS" id="PR00793">
    <property type="entry name" value="PROAMNOPTASE"/>
</dbReference>
<comment type="similarity">
    <text evidence="1">Belongs to the peptidase S33 family.</text>
</comment>
<organism evidence="5 6">
    <name type="scientific">Myxococcus landrumensis</name>
    <dbReference type="NCBI Taxonomy" id="2813577"/>
    <lineage>
        <taxon>Bacteria</taxon>
        <taxon>Pseudomonadati</taxon>
        <taxon>Myxococcota</taxon>
        <taxon>Myxococcia</taxon>
        <taxon>Myxococcales</taxon>
        <taxon>Cystobacterineae</taxon>
        <taxon>Myxococcaceae</taxon>
        <taxon>Myxococcus</taxon>
    </lineage>
</organism>
<gene>
    <name evidence="5" type="ORF">JY572_30165</name>
</gene>
<evidence type="ECO:0000313" key="6">
    <source>
        <dbReference type="Proteomes" id="UP000663090"/>
    </source>
</evidence>
<name>A0ABX7N289_9BACT</name>
<keyword evidence="6" id="KW-1185">Reference proteome</keyword>
<dbReference type="Gene3D" id="3.40.50.1820">
    <property type="entry name" value="alpha/beta hydrolase"/>
    <property type="match status" value="1"/>
</dbReference>
<dbReference type="PANTHER" id="PTHR43248">
    <property type="entry name" value="2-SUCCINYL-6-HYDROXY-2,4-CYCLOHEXADIENE-1-CARBOXYLATE SYNTHASE"/>
    <property type="match status" value="1"/>
</dbReference>
<evidence type="ECO:0000259" key="4">
    <source>
        <dbReference type="Pfam" id="PF00561"/>
    </source>
</evidence>
<feature type="domain" description="AB hydrolase-1" evidence="4">
    <location>
        <begin position="75"/>
        <end position="437"/>
    </location>
</feature>
<keyword evidence="2" id="KW-0732">Signal</keyword>
<dbReference type="InterPro" id="IPR002410">
    <property type="entry name" value="Peptidase_S33"/>
</dbReference>
<evidence type="ECO:0000256" key="3">
    <source>
        <dbReference type="ARBA" id="ARBA00022801"/>
    </source>
</evidence>
<dbReference type="PANTHER" id="PTHR43248:SF29">
    <property type="entry name" value="TRIPEPTIDYL AMINOPEPTIDASE"/>
    <property type="match status" value="1"/>
</dbReference>
<evidence type="ECO:0000256" key="2">
    <source>
        <dbReference type="ARBA" id="ARBA00022729"/>
    </source>
</evidence>
<dbReference type="Proteomes" id="UP000663090">
    <property type="component" value="Chromosome"/>
</dbReference>
<dbReference type="RefSeq" id="WP_206714320.1">
    <property type="nucleotide sequence ID" value="NZ_CP071091.1"/>
</dbReference>
<accession>A0ABX7N289</accession>
<proteinExistence type="inferred from homology"/>
<dbReference type="InterPro" id="IPR029058">
    <property type="entry name" value="AB_hydrolase_fold"/>
</dbReference>
<dbReference type="SUPFAM" id="SSF53474">
    <property type="entry name" value="alpha/beta-Hydrolases"/>
    <property type="match status" value="1"/>
</dbReference>